<dbReference type="CDD" id="cd00383">
    <property type="entry name" value="trans_reg_C"/>
    <property type="match status" value="1"/>
</dbReference>
<evidence type="ECO:0000256" key="9">
    <source>
        <dbReference type="PROSITE-ProRule" id="PRU01091"/>
    </source>
</evidence>
<dbReference type="InterPro" id="IPR039420">
    <property type="entry name" value="WalR-like"/>
</dbReference>
<evidence type="ECO:0000256" key="4">
    <source>
        <dbReference type="ARBA" id="ARBA00023015"/>
    </source>
</evidence>
<dbReference type="PROSITE" id="PS51755">
    <property type="entry name" value="OMPR_PHOB"/>
    <property type="match status" value="1"/>
</dbReference>
<dbReference type="InterPro" id="IPR001789">
    <property type="entry name" value="Sig_transdc_resp-reg_receiver"/>
</dbReference>
<feature type="domain" description="Response regulatory" evidence="10">
    <location>
        <begin position="5"/>
        <end position="121"/>
    </location>
</feature>
<dbReference type="AlphaFoldDB" id="A0A4R1MS87"/>
<dbReference type="OrthoDB" id="9802426at2"/>
<evidence type="ECO:0000313" key="13">
    <source>
        <dbReference type="Proteomes" id="UP000294545"/>
    </source>
</evidence>
<dbReference type="Gene3D" id="1.10.10.10">
    <property type="entry name" value="Winged helix-like DNA-binding domain superfamily/Winged helix DNA-binding domain"/>
    <property type="match status" value="1"/>
</dbReference>
<name>A0A4R1MS87_9FIRM</name>
<dbReference type="GO" id="GO:0000156">
    <property type="term" value="F:phosphorelay response regulator activity"/>
    <property type="evidence" value="ECO:0007669"/>
    <property type="project" value="TreeGrafter"/>
</dbReference>
<reference evidence="12 13" key="1">
    <citation type="submission" date="2019-03" db="EMBL/GenBank/DDBJ databases">
        <title>Genomic Encyclopedia of Type Strains, Phase IV (KMG-IV): sequencing the most valuable type-strain genomes for metagenomic binning, comparative biology and taxonomic classification.</title>
        <authorList>
            <person name="Goeker M."/>
        </authorList>
    </citation>
    <scope>NUCLEOTIDE SEQUENCE [LARGE SCALE GENOMIC DNA]</scope>
    <source>
        <strain evidence="12 13">DSM 24176</strain>
    </source>
</reference>
<dbReference type="InterPro" id="IPR036388">
    <property type="entry name" value="WH-like_DNA-bd_sf"/>
</dbReference>
<evidence type="ECO:0000256" key="1">
    <source>
        <dbReference type="ARBA" id="ARBA00018672"/>
    </source>
</evidence>
<dbReference type="Gene3D" id="3.40.50.2300">
    <property type="match status" value="1"/>
</dbReference>
<feature type="modified residue" description="4-aspartylphosphate" evidence="8">
    <location>
        <position position="54"/>
    </location>
</feature>
<dbReference type="Pfam" id="PF00486">
    <property type="entry name" value="Trans_reg_C"/>
    <property type="match status" value="1"/>
</dbReference>
<dbReference type="SMART" id="SM00448">
    <property type="entry name" value="REC"/>
    <property type="match status" value="1"/>
</dbReference>
<dbReference type="GO" id="GO:0005829">
    <property type="term" value="C:cytosol"/>
    <property type="evidence" value="ECO:0007669"/>
    <property type="project" value="TreeGrafter"/>
</dbReference>
<dbReference type="GO" id="GO:0000976">
    <property type="term" value="F:transcription cis-regulatory region binding"/>
    <property type="evidence" value="ECO:0007669"/>
    <property type="project" value="TreeGrafter"/>
</dbReference>
<dbReference type="FunFam" id="1.10.10.10:FF:000018">
    <property type="entry name" value="DNA-binding response regulator ResD"/>
    <property type="match status" value="1"/>
</dbReference>
<keyword evidence="5 9" id="KW-0238">DNA-binding</keyword>
<dbReference type="GO" id="GO:0006355">
    <property type="term" value="P:regulation of DNA-templated transcription"/>
    <property type="evidence" value="ECO:0007669"/>
    <property type="project" value="InterPro"/>
</dbReference>
<dbReference type="PROSITE" id="PS50110">
    <property type="entry name" value="RESPONSE_REGULATORY"/>
    <property type="match status" value="1"/>
</dbReference>
<gene>
    <name evidence="12" type="ORF">EDC19_1938</name>
</gene>
<dbReference type="Pfam" id="PF00072">
    <property type="entry name" value="Response_reg"/>
    <property type="match status" value="1"/>
</dbReference>
<evidence type="ECO:0000256" key="8">
    <source>
        <dbReference type="PROSITE-ProRule" id="PRU00169"/>
    </source>
</evidence>
<feature type="DNA-binding region" description="OmpR/PhoB-type" evidence="9">
    <location>
        <begin position="132"/>
        <end position="231"/>
    </location>
</feature>
<keyword evidence="13" id="KW-1185">Reference proteome</keyword>
<dbReference type="SUPFAM" id="SSF52172">
    <property type="entry name" value="CheY-like"/>
    <property type="match status" value="1"/>
</dbReference>
<dbReference type="GO" id="GO:0032993">
    <property type="term" value="C:protein-DNA complex"/>
    <property type="evidence" value="ECO:0007669"/>
    <property type="project" value="TreeGrafter"/>
</dbReference>
<accession>A0A4R1MS87</accession>
<keyword evidence="3" id="KW-0902">Two-component regulatory system</keyword>
<dbReference type="InterPro" id="IPR001867">
    <property type="entry name" value="OmpR/PhoB-type_DNA-bd"/>
</dbReference>
<dbReference type="InterPro" id="IPR011006">
    <property type="entry name" value="CheY-like_superfamily"/>
</dbReference>
<dbReference type="PANTHER" id="PTHR48111">
    <property type="entry name" value="REGULATOR OF RPOS"/>
    <property type="match status" value="1"/>
</dbReference>
<keyword evidence="2 8" id="KW-0597">Phosphoprotein</keyword>
<feature type="domain" description="OmpR/PhoB-type" evidence="11">
    <location>
        <begin position="132"/>
        <end position="231"/>
    </location>
</feature>
<protein>
    <recommendedName>
        <fullName evidence="1">Stage 0 sporulation protein A homolog</fullName>
    </recommendedName>
</protein>
<evidence type="ECO:0000256" key="7">
    <source>
        <dbReference type="ARBA" id="ARBA00024867"/>
    </source>
</evidence>
<dbReference type="RefSeq" id="WP_132282641.1">
    <property type="nucleotide sequence ID" value="NZ_SMGQ01000013.1"/>
</dbReference>
<evidence type="ECO:0000313" key="12">
    <source>
        <dbReference type="EMBL" id="TCK92783.1"/>
    </source>
</evidence>
<dbReference type="Proteomes" id="UP000294545">
    <property type="component" value="Unassembled WGS sequence"/>
</dbReference>
<dbReference type="Gene3D" id="6.10.250.690">
    <property type="match status" value="1"/>
</dbReference>
<keyword evidence="6" id="KW-0804">Transcription</keyword>
<evidence type="ECO:0000256" key="6">
    <source>
        <dbReference type="ARBA" id="ARBA00023163"/>
    </source>
</evidence>
<evidence type="ECO:0000259" key="10">
    <source>
        <dbReference type="PROSITE" id="PS50110"/>
    </source>
</evidence>
<dbReference type="PANTHER" id="PTHR48111:SF40">
    <property type="entry name" value="PHOSPHATE REGULON TRANSCRIPTIONAL REGULATORY PROTEIN PHOB"/>
    <property type="match status" value="1"/>
</dbReference>
<dbReference type="SMART" id="SM00862">
    <property type="entry name" value="Trans_reg_C"/>
    <property type="match status" value="1"/>
</dbReference>
<dbReference type="EMBL" id="SMGQ01000013">
    <property type="protein sequence ID" value="TCK92783.1"/>
    <property type="molecule type" value="Genomic_DNA"/>
</dbReference>
<keyword evidence="4" id="KW-0805">Transcription regulation</keyword>
<organism evidence="12 13">
    <name type="scientific">Natranaerovirga hydrolytica</name>
    <dbReference type="NCBI Taxonomy" id="680378"/>
    <lineage>
        <taxon>Bacteria</taxon>
        <taxon>Bacillati</taxon>
        <taxon>Bacillota</taxon>
        <taxon>Clostridia</taxon>
        <taxon>Lachnospirales</taxon>
        <taxon>Natranaerovirgaceae</taxon>
        <taxon>Natranaerovirga</taxon>
    </lineage>
</organism>
<evidence type="ECO:0000259" key="11">
    <source>
        <dbReference type="PROSITE" id="PS51755"/>
    </source>
</evidence>
<evidence type="ECO:0000256" key="2">
    <source>
        <dbReference type="ARBA" id="ARBA00022553"/>
    </source>
</evidence>
<evidence type="ECO:0000256" key="5">
    <source>
        <dbReference type="ARBA" id="ARBA00023125"/>
    </source>
</evidence>
<evidence type="ECO:0000256" key="3">
    <source>
        <dbReference type="ARBA" id="ARBA00023012"/>
    </source>
</evidence>
<proteinExistence type="predicted"/>
<comment type="function">
    <text evidence="7">May play the central regulatory role in sporulation. It may be an element of the effector pathway responsible for the activation of sporulation genes in response to nutritional stress. Spo0A may act in concert with spo0H (a sigma factor) to control the expression of some genes that are critical to the sporulation process.</text>
</comment>
<sequence>MKDGKILIVEDEKVTLKLITQVLQKYGFNIITAMDESSTIEMLNKEVIKGIILDLNLPDTNGLDLLQIIRNHHYHKEVPIIILTSNDDKIDEVVALEMGADDYITKPFYHRELVARLKACIRRAKPTINKKENLVQVDNLEIDLDTRQVKIEKEIIPLTFKEFEVLAFLSMNPGKVFSRDQLLTTIWGDQYITETRTIDIHISSLRSKLGKRNNDKQYIETVRGVGYRFRN</sequence>
<comment type="caution">
    <text evidence="12">The sequence shown here is derived from an EMBL/GenBank/DDBJ whole genome shotgun (WGS) entry which is preliminary data.</text>
</comment>